<accession>A0A9D9H4J2</accession>
<dbReference type="Gene3D" id="2.30.30.110">
    <property type="match status" value="1"/>
</dbReference>
<gene>
    <name evidence="1" type="ORF">IAA97_01380</name>
</gene>
<dbReference type="Pfam" id="PF02452">
    <property type="entry name" value="PemK_toxin"/>
    <property type="match status" value="1"/>
</dbReference>
<protein>
    <submittedName>
        <fullName evidence="1">Type II toxin-antitoxin system PemK/MazF family toxin</fullName>
    </submittedName>
</protein>
<evidence type="ECO:0000313" key="1">
    <source>
        <dbReference type="EMBL" id="MBO8435619.1"/>
    </source>
</evidence>
<dbReference type="SUPFAM" id="SSF50118">
    <property type="entry name" value="Cell growth inhibitor/plasmid maintenance toxic component"/>
    <property type="match status" value="1"/>
</dbReference>
<dbReference type="AlphaFoldDB" id="A0A9D9H4J2"/>
<reference evidence="1" key="2">
    <citation type="journal article" date="2021" name="PeerJ">
        <title>Extensive microbial diversity within the chicken gut microbiome revealed by metagenomics and culture.</title>
        <authorList>
            <person name="Gilroy R."/>
            <person name="Ravi A."/>
            <person name="Getino M."/>
            <person name="Pursley I."/>
            <person name="Horton D.L."/>
            <person name="Alikhan N.F."/>
            <person name="Baker D."/>
            <person name="Gharbi K."/>
            <person name="Hall N."/>
            <person name="Watson M."/>
            <person name="Adriaenssens E.M."/>
            <person name="Foster-Nyarko E."/>
            <person name="Jarju S."/>
            <person name="Secka A."/>
            <person name="Antonio M."/>
            <person name="Oren A."/>
            <person name="Chaudhuri R.R."/>
            <person name="La Ragione R."/>
            <person name="Hildebrand F."/>
            <person name="Pallen M.J."/>
        </authorList>
    </citation>
    <scope>NUCLEOTIDE SEQUENCE</scope>
    <source>
        <strain evidence="1">7293</strain>
    </source>
</reference>
<dbReference type="GO" id="GO:0003677">
    <property type="term" value="F:DNA binding"/>
    <property type="evidence" value="ECO:0007669"/>
    <property type="project" value="InterPro"/>
</dbReference>
<dbReference type="InterPro" id="IPR003477">
    <property type="entry name" value="PemK-like"/>
</dbReference>
<sequence length="115" mass="13406">MLMKTLCEPAPWEIWWVDVEYEDYPGVSKRRPVLVYQNEGNRLVLTLKMTTHPVRPDYPGEYEIIDYPGAGLKKATVIRCSKAIWLDKSDFQSRIGMLQPTDIMNVINIMKRFNA</sequence>
<proteinExistence type="predicted"/>
<dbReference type="EMBL" id="JADIMT010000023">
    <property type="protein sequence ID" value="MBO8435619.1"/>
    <property type="molecule type" value="Genomic_DNA"/>
</dbReference>
<evidence type="ECO:0000313" key="2">
    <source>
        <dbReference type="Proteomes" id="UP000823615"/>
    </source>
</evidence>
<name>A0A9D9H4J2_9SPIO</name>
<comment type="caution">
    <text evidence="1">The sequence shown here is derived from an EMBL/GenBank/DDBJ whole genome shotgun (WGS) entry which is preliminary data.</text>
</comment>
<reference evidence="1" key="1">
    <citation type="submission" date="2020-10" db="EMBL/GenBank/DDBJ databases">
        <authorList>
            <person name="Gilroy R."/>
        </authorList>
    </citation>
    <scope>NUCLEOTIDE SEQUENCE</scope>
    <source>
        <strain evidence="1">7293</strain>
    </source>
</reference>
<dbReference type="InterPro" id="IPR011067">
    <property type="entry name" value="Plasmid_toxin/cell-grow_inhib"/>
</dbReference>
<organism evidence="1 2">
    <name type="scientific">Candidatus Ornithospirochaeta stercoripullorum</name>
    <dbReference type="NCBI Taxonomy" id="2840899"/>
    <lineage>
        <taxon>Bacteria</taxon>
        <taxon>Pseudomonadati</taxon>
        <taxon>Spirochaetota</taxon>
        <taxon>Spirochaetia</taxon>
        <taxon>Spirochaetales</taxon>
        <taxon>Spirochaetaceae</taxon>
        <taxon>Spirochaetaceae incertae sedis</taxon>
        <taxon>Candidatus Ornithospirochaeta</taxon>
    </lineage>
</organism>
<dbReference type="Proteomes" id="UP000823615">
    <property type="component" value="Unassembled WGS sequence"/>
</dbReference>